<dbReference type="Pfam" id="PF13472">
    <property type="entry name" value="Lipase_GDSL_2"/>
    <property type="match status" value="1"/>
</dbReference>
<dbReference type="InterPro" id="IPR036514">
    <property type="entry name" value="SGNH_hydro_sf"/>
</dbReference>
<dbReference type="HOGENOM" id="CLU_065859_2_1_6"/>
<protein>
    <submittedName>
        <fullName evidence="4">Carbohydrate esterase family 12 domain protein</fullName>
    </submittedName>
</protein>
<gene>
    <name evidence="4" type="ordered locus">TERTU_4241</name>
</gene>
<evidence type="ECO:0000256" key="2">
    <source>
        <dbReference type="ARBA" id="ARBA00022801"/>
    </source>
</evidence>
<accession>C5BI66</accession>
<keyword evidence="2" id="KW-0378">Hydrolase</keyword>
<dbReference type="KEGG" id="ttu:TERTU_4241"/>
<dbReference type="STRING" id="377629.TERTU_4241"/>
<dbReference type="SUPFAM" id="SSF52266">
    <property type="entry name" value="SGNH hydrolase"/>
    <property type="match status" value="1"/>
</dbReference>
<feature type="domain" description="SGNH hydrolase-type esterase" evidence="3">
    <location>
        <begin position="59"/>
        <end position="235"/>
    </location>
</feature>
<comment type="similarity">
    <text evidence="1">Belongs to the 'GDSL' lipolytic enzyme family.</text>
</comment>
<dbReference type="InterPro" id="IPR013830">
    <property type="entry name" value="SGNH_hydro"/>
</dbReference>
<dbReference type="OrthoDB" id="191551at2"/>
<dbReference type="PANTHER" id="PTHR43695">
    <property type="entry name" value="PUTATIVE (AFU_ORTHOLOGUE AFUA_2G17250)-RELATED"/>
    <property type="match status" value="1"/>
</dbReference>
<dbReference type="CDD" id="cd01821">
    <property type="entry name" value="Rhamnogalacturan_acetylesterase_like"/>
    <property type="match status" value="1"/>
</dbReference>
<dbReference type="GO" id="GO:0016788">
    <property type="term" value="F:hydrolase activity, acting on ester bonds"/>
    <property type="evidence" value="ECO:0007669"/>
    <property type="project" value="UniProtKB-ARBA"/>
</dbReference>
<sequence>MPLTIKLLSTTKRLISTFQQGLLTALVTVLAYSPVYANQAADKLQPAIAPHKVTIHMAGDSTMAIKDPKDYPETGWGVPFATFFNDATTVINYAKNGRSTRTFIEEGRWAKLMSALQPGDFVIFQFGHNDESNNKPDRYTTPAQYQDNLRRFINDVRNKAAEPLLMTPVTRRYFDKNGNIKETHKYSPLARKIAAADDSLIFIDMDTITREYFQALGDAGSALRFMHIRPAVHPNYPNGVRDNTHFNQLGAREVAQLVLAELKRINHPIAKRLREPDPKHLRLSYD</sequence>
<dbReference type="EMBL" id="CP001614">
    <property type="protein sequence ID" value="ACR10920.1"/>
    <property type="molecule type" value="Genomic_DNA"/>
</dbReference>
<dbReference type="RefSeq" id="WP_015817032.1">
    <property type="nucleotide sequence ID" value="NC_012997.1"/>
</dbReference>
<dbReference type="AlphaFoldDB" id="C5BI66"/>
<dbReference type="eggNOG" id="COG2755">
    <property type="taxonomic scope" value="Bacteria"/>
</dbReference>
<dbReference type="PANTHER" id="PTHR43695:SF1">
    <property type="entry name" value="RHAMNOGALACTURONAN ACETYLESTERASE"/>
    <property type="match status" value="1"/>
</dbReference>
<dbReference type="Gene3D" id="3.40.50.1110">
    <property type="entry name" value="SGNH hydrolase"/>
    <property type="match status" value="1"/>
</dbReference>
<organism evidence="4 5">
    <name type="scientific">Teredinibacter turnerae (strain ATCC 39867 / T7901)</name>
    <dbReference type="NCBI Taxonomy" id="377629"/>
    <lineage>
        <taxon>Bacteria</taxon>
        <taxon>Pseudomonadati</taxon>
        <taxon>Pseudomonadota</taxon>
        <taxon>Gammaproteobacteria</taxon>
        <taxon>Cellvibrionales</taxon>
        <taxon>Cellvibrionaceae</taxon>
        <taxon>Teredinibacter</taxon>
    </lineage>
</organism>
<name>C5BI66_TERTT</name>
<evidence type="ECO:0000259" key="3">
    <source>
        <dbReference type="Pfam" id="PF13472"/>
    </source>
</evidence>
<evidence type="ECO:0000313" key="5">
    <source>
        <dbReference type="Proteomes" id="UP000009080"/>
    </source>
</evidence>
<dbReference type="Proteomes" id="UP000009080">
    <property type="component" value="Chromosome"/>
</dbReference>
<evidence type="ECO:0000256" key="1">
    <source>
        <dbReference type="ARBA" id="ARBA00008668"/>
    </source>
</evidence>
<evidence type="ECO:0000313" key="4">
    <source>
        <dbReference type="EMBL" id="ACR10920.1"/>
    </source>
</evidence>
<dbReference type="InterPro" id="IPR037459">
    <property type="entry name" value="RhgT-like"/>
</dbReference>
<reference evidence="4 5" key="1">
    <citation type="journal article" date="2009" name="PLoS ONE">
        <title>The complete genome of Teredinibacter turnerae T7901: an intracellular endosymbiont of marine wood-boring bivalves (shipworms).</title>
        <authorList>
            <person name="Yang J.C."/>
            <person name="Madupu R."/>
            <person name="Durkin A.S."/>
            <person name="Ekborg N.A."/>
            <person name="Pedamallu C.S."/>
            <person name="Hostetler J.B."/>
            <person name="Radune D."/>
            <person name="Toms B.S."/>
            <person name="Henrissat B."/>
            <person name="Coutinho P.M."/>
            <person name="Schwarz S."/>
            <person name="Field L."/>
            <person name="Trindade-Silva A.E."/>
            <person name="Soares C.A.G."/>
            <person name="Elshahawi S."/>
            <person name="Hanora A."/>
            <person name="Schmidt E.W."/>
            <person name="Haygood M.G."/>
            <person name="Posfai J."/>
            <person name="Benner J."/>
            <person name="Madinger C."/>
            <person name="Nove J."/>
            <person name="Anton B."/>
            <person name="Chaudhary K."/>
            <person name="Foster J."/>
            <person name="Holman A."/>
            <person name="Kumar S."/>
            <person name="Lessard P.A."/>
            <person name="Luyten Y.A."/>
            <person name="Slatko B."/>
            <person name="Wood N."/>
            <person name="Wu B."/>
            <person name="Teplitski M."/>
            <person name="Mougous J.D."/>
            <person name="Ward N."/>
            <person name="Eisen J.A."/>
            <person name="Badger J.H."/>
            <person name="Distel D.L."/>
        </authorList>
    </citation>
    <scope>NUCLEOTIDE SEQUENCE [LARGE SCALE GENOMIC DNA]</scope>
    <source>
        <strain evidence="5">ATCC 39867 / T7901</strain>
    </source>
</reference>
<proteinExistence type="inferred from homology"/>
<keyword evidence="5" id="KW-1185">Reference proteome</keyword>